<evidence type="ECO:0000256" key="2">
    <source>
        <dbReference type="ARBA" id="ARBA00012438"/>
    </source>
</evidence>
<evidence type="ECO:0000256" key="7">
    <source>
        <dbReference type="SAM" id="Phobius"/>
    </source>
</evidence>
<comment type="caution">
    <text evidence="9">The sequence shown here is derived from an EMBL/GenBank/DDBJ whole genome shotgun (WGS) entry which is preliminary data.</text>
</comment>
<sequence length="642" mass="70033">MALVLWLALWLLLAVAPAQAHAEQRHLRIGESVLFQQPGAGWEAPATVPRDDLDVTAGESVALPHARPRSIAEPGESLAAQPQVVWYRLPVPDALQAPGGTALALYLPRWQTIGNVAVYVDGRLVHGTGEQGGSRVWNSFNRPLWVQLPAMAPDTPGPREVLLRMASQPGVGGALSAAWMGPVPELLPSYRLRTWMQVDLLAIVSAVYLALGLMALAVWCVRRHDTPYLLFFAASLAHGLRTVHFTLGDLPLLLPEAWFGWLTLNALGWSMVFIYLFILRIHGQRRPRLERGMAVLQSLTSVATLPLPWLLQVDAMLPLATAVALLMLAVAVVSGSRVAWSAGTLEGRLLAVWMLLFIPTGVHDLLLQNYVLDMGHAYLAPYTSIGALATFLAIGYRKYVGAIRAVEVANAELERRLSQREAELAASYQQLSALERQQTLDAERRRLMQEMHDGIGSSLLSALRMAQESQLTEADMARVLTECIEDLKLSIDSLEHADTDLLGLLAALRFRLGPRLQAAGLALHWRVEDVPPLPWLDPQSALHILRILQEVLTNIVKHSGARTIEIATGTQAGFVVVWVRDDGTPYAGPAPQGQPSERSLGKGLANVRSRALAIGAEYSWQAASGPQGNTFGLSLPLRAPVR</sequence>
<comment type="catalytic activity">
    <reaction evidence="1">
        <text>ATP + protein L-histidine = ADP + protein N-phospho-L-histidine.</text>
        <dbReference type="EC" id="2.7.13.3"/>
    </reaction>
</comment>
<evidence type="ECO:0000256" key="5">
    <source>
        <dbReference type="ARBA" id="ARBA00023012"/>
    </source>
</evidence>
<keyword evidence="6" id="KW-0175">Coiled coil</keyword>
<evidence type="ECO:0000256" key="4">
    <source>
        <dbReference type="ARBA" id="ARBA00022777"/>
    </source>
</evidence>
<feature type="transmembrane region" description="Helical" evidence="7">
    <location>
        <begin position="200"/>
        <end position="221"/>
    </location>
</feature>
<keyword evidence="5" id="KW-0902">Two-component regulatory system</keyword>
<feature type="transmembrane region" description="Helical" evidence="7">
    <location>
        <begin position="377"/>
        <end position="396"/>
    </location>
</feature>
<keyword evidence="3" id="KW-0808">Transferase</keyword>
<dbReference type="InterPro" id="IPR036890">
    <property type="entry name" value="HATPase_C_sf"/>
</dbReference>
<gene>
    <name evidence="9" type="ORF">HNP48_006090</name>
</gene>
<dbReference type="CDD" id="cd16917">
    <property type="entry name" value="HATPase_UhpB-NarQ-NarX-like"/>
    <property type="match status" value="1"/>
</dbReference>
<dbReference type="EMBL" id="JACHLK010000018">
    <property type="protein sequence ID" value="MBB6563370.1"/>
    <property type="molecule type" value="Genomic_DNA"/>
</dbReference>
<dbReference type="PANTHER" id="PTHR24421:SF10">
    <property type="entry name" value="NITRATE_NITRITE SENSOR PROTEIN NARQ"/>
    <property type="match status" value="1"/>
</dbReference>
<evidence type="ECO:0000256" key="3">
    <source>
        <dbReference type="ARBA" id="ARBA00022679"/>
    </source>
</evidence>
<feature type="signal peptide" evidence="8">
    <location>
        <begin position="1"/>
        <end position="20"/>
    </location>
</feature>
<keyword evidence="7" id="KW-1133">Transmembrane helix</keyword>
<dbReference type="SUPFAM" id="SSF55874">
    <property type="entry name" value="ATPase domain of HSP90 chaperone/DNA topoisomerase II/histidine kinase"/>
    <property type="match status" value="1"/>
</dbReference>
<dbReference type="Gene3D" id="3.30.565.10">
    <property type="entry name" value="Histidine kinase-like ATPase, C-terminal domain"/>
    <property type="match status" value="1"/>
</dbReference>
<dbReference type="InterPro" id="IPR050482">
    <property type="entry name" value="Sensor_HK_TwoCompSys"/>
</dbReference>
<keyword evidence="7" id="KW-0472">Membrane</keyword>
<evidence type="ECO:0000313" key="9">
    <source>
        <dbReference type="EMBL" id="MBB6563370.1"/>
    </source>
</evidence>
<keyword evidence="10" id="KW-1185">Reference proteome</keyword>
<feature type="chain" id="PRO_5031357032" description="histidine kinase" evidence="8">
    <location>
        <begin position="21"/>
        <end position="642"/>
    </location>
</feature>
<feature type="coiled-coil region" evidence="6">
    <location>
        <begin position="403"/>
        <end position="437"/>
    </location>
</feature>
<keyword evidence="4 9" id="KW-0418">Kinase</keyword>
<dbReference type="GO" id="GO:0000160">
    <property type="term" value="P:phosphorelay signal transduction system"/>
    <property type="evidence" value="ECO:0007669"/>
    <property type="project" value="UniProtKB-KW"/>
</dbReference>
<feature type="transmembrane region" description="Helical" evidence="7">
    <location>
        <begin position="259"/>
        <end position="281"/>
    </location>
</feature>
<feature type="transmembrane region" description="Helical" evidence="7">
    <location>
        <begin position="293"/>
        <end position="311"/>
    </location>
</feature>
<dbReference type="GO" id="GO:0004673">
    <property type="term" value="F:protein histidine kinase activity"/>
    <property type="evidence" value="ECO:0007669"/>
    <property type="project" value="UniProtKB-EC"/>
</dbReference>
<dbReference type="PANTHER" id="PTHR24421">
    <property type="entry name" value="NITRATE/NITRITE SENSOR PROTEIN NARX-RELATED"/>
    <property type="match status" value="1"/>
</dbReference>
<feature type="transmembrane region" description="Helical" evidence="7">
    <location>
        <begin position="317"/>
        <end position="338"/>
    </location>
</feature>
<dbReference type="RefSeq" id="WP_221480404.1">
    <property type="nucleotide sequence ID" value="NZ_JACHLK010000018.1"/>
</dbReference>
<dbReference type="AlphaFoldDB" id="A0A7X0UD80"/>
<evidence type="ECO:0000256" key="8">
    <source>
        <dbReference type="SAM" id="SignalP"/>
    </source>
</evidence>
<reference evidence="9 10" key="1">
    <citation type="submission" date="2020-08" db="EMBL/GenBank/DDBJ databases">
        <title>Functional genomics of gut bacteria from endangered species of beetles.</title>
        <authorList>
            <person name="Carlos-Shanley C."/>
        </authorList>
    </citation>
    <scope>NUCLEOTIDE SEQUENCE [LARGE SCALE GENOMIC DNA]</scope>
    <source>
        <strain evidence="9 10">S00198</strain>
    </source>
</reference>
<evidence type="ECO:0000256" key="1">
    <source>
        <dbReference type="ARBA" id="ARBA00000085"/>
    </source>
</evidence>
<proteinExistence type="predicted"/>
<keyword evidence="8" id="KW-0732">Signal</keyword>
<feature type="transmembrane region" description="Helical" evidence="7">
    <location>
        <begin position="350"/>
        <end position="371"/>
    </location>
</feature>
<protein>
    <recommendedName>
        <fullName evidence="2">histidine kinase</fullName>
        <ecNumber evidence="2">2.7.13.3</ecNumber>
    </recommendedName>
</protein>
<keyword evidence="7" id="KW-0812">Transmembrane</keyword>
<dbReference type="Proteomes" id="UP000575083">
    <property type="component" value="Unassembled WGS sequence"/>
</dbReference>
<evidence type="ECO:0000256" key="6">
    <source>
        <dbReference type="SAM" id="Coils"/>
    </source>
</evidence>
<feature type="transmembrane region" description="Helical" evidence="7">
    <location>
        <begin position="228"/>
        <end position="247"/>
    </location>
</feature>
<evidence type="ECO:0000313" key="10">
    <source>
        <dbReference type="Proteomes" id="UP000575083"/>
    </source>
</evidence>
<accession>A0A7X0UD80</accession>
<organism evidence="9 10">
    <name type="scientific">Acidovorax soli</name>
    <dbReference type="NCBI Taxonomy" id="592050"/>
    <lineage>
        <taxon>Bacteria</taxon>
        <taxon>Pseudomonadati</taxon>
        <taxon>Pseudomonadota</taxon>
        <taxon>Betaproteobacteria</taxon>
        <taxon>Burkholderiales</taxon>
        <taxon>Comamonadaceae</taxon>
        <taxon>Acidovorax</taxon>
    </lineage>
</organism>
<dbReference type="EC" id="2.7.13.3" evidence="2"/>
<name>A0A7X0UD80_9BURK</name>